<dbReference type="RefSeq" id="WP_260400910.1">
    <property type="nucleotide sequence ID" value="NZ_BAABDB010000009.1"/>
</dbReference>
<evidence type="ECO:0000313" key="2">
    <source>
        <dbReference type="Proteomes" id="UP000578000"/>
    </source>
</evidence>
<reference evidence="1 2" key="1">
    <citation type="submission" date="2020-08" db="EMBL/GenBank/DDBJ databases">
        <title>Genomic Encyclopedia of Type Strains, Phase IV (KMG-IV): sequencing the most valuable type-strain genomes for metagenomic binning, comparative biology and taxonomic classification.</title>
        <authorList>
            <person name="Goeker M."/>
        </authorList>
    </citation>
    <scope>NUCLEOTIDE SEQUENCE [LARGE SCALE GENOMIC DNA]</scope>
    <source>
        <strain evidence="1 2">DSM 4491</strain>
    </source>
</reference>
<name>A0A841QGL9_9PROT</name>
<evidence type="ECO:0000313" key="1">
    <source>
        <dbReference type="EMBL" id="MBB6457691.1"/>
    </source>
</evidence>
<dbReference type="Proteomes" id="UP000578000">
    <property type="component" value="Unassembled WGS sequence"/>
</dbReference>
<keyword evidence="2" id="KW-1185">Reference proteome</keyword>
<protein>
    <submittedName>
        <fullName evidence="1">Uncharacterized protein</fullName>
    </submittedName>
</protein>
<organism evidence="1 2">
    <name type="scientific">Acetobacter lovaniensis</name>
    <dbReference type="NCBI Taxonomy" id="104100"/>
    <lineage>
        <taxon>Bacteria</taxon>
        <taxon>Pseudomonadati</taxon>
        <taxon>Pseudomonadota</taxon>
        <taxon>Alphaproteobacteria</taxon>
        <taxon>Acetobacterales</taxon>
        <taxon>Acetobacteraceae</taxon>
        <taxon>Acetobacter</taxon>
    </lineage>
</organism>
<sequence>MSPSLLSRWKQRPLTGNAAGWSRHDWLRSSLRPSGYDCTYRSA</sequence>
<dbReference type="AlphaFoldDB" id="A0A841QGL9"/>
<dbReference type="EMBL" id="JACHIE010000009">
    <property type="protein sequence ID" value="MBB6457691.1"/>
    <property type="molecule type" value="Genomic_DNA"/>
</dbReference>
<gene>
    <name evidence="1" type="ORF">HNR55_002287</name>
</gene>
<accession>A0A841QGL9</accession>
<comment type="caution">
    <text evidence="1">The sequence shown here is derived from an EMBL/GenBank/DDBJ whole genome shotgun (WGS) entry which is preliminary data.</text>
</comment>
<proteinExistence type="predicted"/>